<dbReference type="OrthoDB" id="680931at2759"/>
<dbReference type="CDD" id="cd09917">
    <property type="entry name" value="F-box_SF"/>
    <property type="match status" value="1"/>
</dbReference>
<name>A0A287MPN8_HORVV</name>
<dbReference type="Pfam" id="PF00646">
    <property type="entry name" value="F-box"/>
    <property type="match status" value="1"/>
</dbReference>
<dbReference type="PANTHER" id="PTHR34591:SF29">
    <property type="entry name" value="F-BOX DOMAIN-CONTAINING PROTEIN"/>
    <property type="match status" value="1"/>
</dbReference>
<dbReference type="ExpressionAtlas" id="A0A287MPN8">
    <property type="expression patterns" value="baseline and differential"/>
</dbReference>
<dbReference type="RefSeq" id="XP_044978540.1">
    <property type="nucleotide sequence ID" value="XM_045122605.1"/>
</dbReference>
<organism evidence="1 2">
    <name type="scientific">Hordeum vulgare subsp. vulgare</name>
    <name type="common">Domesticated barley</name>
    <dbReference type="NCBI Taxonomy" id="112509"/>
    <lineage>
        <taxon>Eukaryota</taxon>
        <taxon>Viridiplantae</taxon>
        <taxon>Streptophyta</taxon>
        <taxon>Embryophyta</taxon>
        <taxon>Tracheophyta</taxon>
        <taxon>Spermatophyta</taxon>
        <taxon>Magnoliopsida</taxon>
        <taxon>Liliopsida</taxon>
        <taxon>Poales</taxon>
        <taxon>Poaceae</taxon>
        <taxon>BOP clade</taxon>
        <taxon>Pooideae</taxon>
        <taxon>Triticodae</taxon>
        <taxon>Triticeae</taxon>
        <taxon>Hordeinae</taxon>
        <taxon>Hordeum</taxon>
    </lineage>
</organism>
<keyword evidence="2" id="KW-1185">Reference proteome</keyword>
<dbReference type="Proteomes" id="UP000011116">
    <property type="component" value="Chromosome 3H"/>
</dbReference>
<dbReference type="SUPFAM" id="SSF81383">
    <property type="entry name" value="F-box domain"/>
    <property type="match status" value="1"/>
</dbReference>
<dbReference type="PROSITE" id="PS50181">
    <property type="entry name" value="FBOX"/>
    <property type="match status" value="1"/>
</dbReference>
<dbReference type="EnsemblPlants" id="HORVU.MOREX.r3.3HG0324120.1">
    <property type="protein sequence ID" value="HORVU.MOREX.r3.3HG0324120.1"/>
    <property type="gene ID" value="HORVU.MOREX.r3.3HG0324120"/>
</dbReference>
<dbReference type="KEGG" id="hvg:123445597"/>
<proteinExistence type="predicted"/>
<gene>
    <name evidence="1" type="primary">LOC123445597</name>
</gene>
<sequence>MGQAPSLPDDVVSDVLLRLAPRDIAASRRVCKSLRRVVDGHRLLRADLLPLSLGGIFLNHFQLRSATQFLSRPTTAAAVSGRLDYTLDACHPDNHFVPAPYVLDHCNGLLLLCHCVANPATQQWAPLPPDPALPQPPPPGMDFIIHSYLVFDPILSPNHFDLFIMPQVPFQLDPDAECEPVEWPPSAFILSVFSSKIGSWENRTFDREGEAAGTMPGMDPEIRRSCNERQSAYWRGSLYICCSNCFVMRISLSDNRYQVIKLPPPIFSKHGSRDRQQFYLGKSTKGIYCASVFSLYRSLLHVWFLNDLNEWVLEHDMDIFPILPNLDYGNRCDGPWILQQFDYHEHSDEDDSVVEDNREAIVEKEKSEAIVKQGKFEWDSDNDNVLEPGGRWETTDINFLGFHPFKEVVLLSLWNRVLAYHWSSSKLQDLGKLFPDFYLDRSHIYWHTLVEESFMYTPCWLGELPGKLN</sequence>
<dbReference type="PANTHER" id="PTHR34591">
    <property type="entry name" value="OS03G0653100 PROTEIN-RELATED"/>
    <property type="match status" value="1"/>
</dbReference>
<dbReference type="InterPro" id="IPR036047">
    <property type="entry name" value="F-box-like_dom_sf"/>
</dbReference>
<protein>
    <submittedName>
        <fullName evidence="1">Uncharacterized protein</fullName>
    </submittedName>
</protein>
<dbReference type="SMART" id="SM00256">
    <property type="entry name" value="FBOX"/>
    <property type="match status" value="1"/>
</dbReference>
<accession>A0A287MPN8</accession>
<dbReference type="Gramene" id="HORVU.MOREX.r3.3HG0324120.1">
    <property type="protein sequence ID" value="HORVU.MOREX.r3.3HG0324120.1"/>
    <property type="gene ID" value="HORVU.MOREX.r3.3HG0324120"/>
</dbReference>
<dbReference type="Gene3D" id="1.20.1280.50">
    <property type="match status" value="1"/>
</dbReference>
<dbReference type="OMA" id="ECEEFEW"/>
<evidence type="ECO:0000313" key="1">
    <source>
        <dbReference type="EnsemblPlants" id="HORVU.MOREX.r3.3HG0324120.1"/>
    </source>
</evidence>
<reference evidence="1" key="3">
    <citation type="submission" date="2022-01" db="UniProtKB">
        <authorList>
            <consortium name="EnsemblPlants"/>
        </authorList>
    </citation>
    <scope>IDENTIFICATION</scope>
    <source>
        <strain evidence="1">subsp. vulgare</strain>
    </source>
</reference>
<dbReference type="GeneID" id="123445597"/>
<reference evidence="1" key="2">
    <citation type="submission" date="2020-10" db="EMBL/GenBank/DDBJ databases">
        <authorList>
            <person name="Scholz U."/>
            <person name="Mascher M."/>
            <person name="Fiebig A."/>
        </authorList>
    </citation>
    <scope>NUCLEOTIDE SEQUENCE [LARGE SCALE GENOMIC DNA]</scope>
    <source>
        <strain evidence="1">cv. Morex</strain>
    </source>
</reference>
<evidence type="ECO:0000313" key="2">
    <source>
        <dbReference type="Proteomes" id="UP000011116"/>
    </source>
</evidence>
<reference evidence="2" key="1">
    <citation type="journal article" date="2012" name="Nature">
        <title>A physical, genetic and functional sequence assembly of the barley genome.</title>
        <authorList>
            <consortium name="The International Barley Genome Sequencing Consortium"/>
            <person name="Mayer K.F."/>
            <person name="Waugh R."/>
            <person name="Brown J.W."/>
            <person name="Schulman A."/>
            <person name="Langridge P."/>
            <person name="Platzer M."/>
            <person name="Fincher G.B."/>
            <person name="Muehlbauer G.J."/>
            <person name="Sato K."/>
            <person name="Close T.J."/>
            <person name="Wise R.P."/>
            <person name="Stein N."/>
        </authorList>
    </citation>
    <scope>NUCLEOTIDE SEQUENCE [LARGE SCALE GENOMIC DNA]</scope>
    <source>
        <strain evidence="2">cv. Morex</strain>
    </source>
</reference>
<dbReference type="AlphaFoldDB" id="A0A287MPN8"/>
<dbReference type="InterPro" id="IPR001810">
    <property type="entry name" value="F-box_dom"/>
</dbReference>